<dbReference type="EMBL" id="CAJPDT010000032">
    <property type="protein sequence ID" value="CAF9922939.1"/>
    <property type="molecule type" value="Genomic_DNA"/>
</dbReference>
<feature type="region of interest" description="Disordered" evidence="2">
    <location>
        <begin position="364"/>
        <end position="386"/>
    </location>
</feature>
<dbReference type="InterPro" id="IPR008011">
    <property type="entry name" value="Complex1_LYR_dom"/>
</dbReference>
<dbReference type="Proteomes" id="UP000664534">
    <property type="component" value="Unassembled WGS sequence"/>
</dbReference>
<feature type="compositionally biased region" description="Basic and acidic residues" evidence="2">
    <location>
        <begin position="313"/>
        <end position="334"/>
    </location>
</feature>
<organism evidence="4 5">
    <name type="scientific">Imshaugia aleurites</name>
    <dbReference type="NCBI Taxonomy" id="172621"/>
    <lineage>
        <taxon>Eukaryota</taxon>
        <taxon>Fungi</taxon>
        <taxon>Dikarya</taxon>
        <taxon>Ascomycota</taxon>
        <taxon>Pezizomycotina</taxon>
        <taxon>Lecanoromycetes</taxon>
        <taxon>OSLEUM clade</taxon>
        <taxon>Lecanoromycetidae</taxon>
        <taxon>Lecanorales</taxon>
        <taxon>Lecanorineae</taxon>
        <taxon>Parmeliaceae</taxon>
        <taxon>Imshaugia</taxon>
    </lineage>
</organism>
<evidence type="ECO:0000259" key="3">
    <source>
        <dbReference type="Pfam" id="PF05347"/>
    </source>
</evidence>
<dbReference type="AlphaFoldDB" id="A0A8H3FE71"/>
<sequence>MPRYLILRKSGVHRAACFALYRALLRQKQQLQLNENQQHLFRKPIRAVFKRNAKLQSPPQISTALQLGYETLEGLHHGVRRQRILNRIFELAAPPKTSARPDLPSSPRIKTARAQKTLKRLVAPHPGATRTLDRPFPVISGRRHVPVLVNANRVPFLRLKKPQPPFLSRIIRDTVATREVRIARAERLTDELPIAEDEDQWDQILYEHFSLDYRDHQEDPWEREVKRAIDKNHKSQVEAIQKRADIAAEMYAIVEKEKALAEEEKLRIRDEKHKARKARRLARRGLTEPEIQEKLCTQTERTINQDGPSETEEVPKKGQEEVRQPDTEQVWRKRGDKYRTSDELRRLYEASLLPRTDEEIAKIKQARARRKEEESERKAEKQRRKQEIAALCDQDLNEKAKHSTIERAARRIRMDYSNIQRQTKASPLLKELQEASGVALDTPWSAEKPGHHGLNTIRPSLFNHKFKTP</sequence>
<feature type="compositionally biased region" description="Polar residues" evidence="2">
    <location>
        <begin position="298"/>
        <end position="308"/>
    </location>
</feature>
<evidence type="ECO:0000256" key="2">
    <source>
        <dbReference type="SAM" id="MobiDB-lite"/>
    </source>
</evidence>
<accession>A0A8H3FE71</accession>
<name>A0A8H3FE71_9LECA</name>
<feature type="domain" description="Complex 1 LYR protein" evidence="3">
    <location>
        <begin position="16"/>
        <end position="73"/>
    </location>
</feature>
<feature type="region of interest" description="Disordered" evidence="2">
    <location>
        <begin position="442"/>
        <end position="469"/>
    </location>
</feature>
<dbReference type="OrthoDB" id="6508832at2759"/>
<feature type="coiled-coil region" evidence="1">
    <location>
        <begin position="251"/>
        <end position="281"/>
    </location>
</feature>
<feature type="region of interest" description="Disordered" evidence="2">
    <location>
        <begin position="298"/>
        <end position="334"/>
    </location>
</feature>
<gene>
    <name evidence="4" type="ORF">IMSHALPRED_005808</name>
</gene>
<protein>
    <recommendedName>
        <fullName evidence="3">Complex 1 LYR protein domain-containing protein</fullName>
    </recommendedName>
</protein>
<proteinExistence type="predicted"/>
<keyword evidence="5" id="KW-1185">Reference proteome</keyword>
<reference evidence="4" key="1">
    <citation type="submission" date="2021-03" db="EMBL/GenBank/DDBJ databases">
        <authorList>
            <person name="Tagirdzhanova G."/>
        </authorList>
    </citation>
    <scope>NUCLEOTIDE SEQUENCE</scope>
</reference>
<feature type="compositionally biased region" description="Basic and acidic residues" evidence="2">
    <location>
        <begin position="370"/>
        <end position="379"/>
    </location>
</feature>
<evidence type="ECO:0000313" key="4">
    <source>
        <dbReference type="EMBL" id="CAF9922939.1"/>
    </source>
</evidence>
<comment type="caution">
    <text evidence="4">The sequence shown here is derived from an EMBL/GenBank/DDBJ whole genome shotgun (WGS) entry which is preliminary data.</text>
</comment>
<dbReference type="Pfam" id="PF05347">
    <property type="entry name" value="Complex1_LYR"/>
    <property type="match status" value="1"/>
</dbReference>
<keyword evidence="1" id="KW-0175">Coiled coil</keyword>
<evidence type="ECO:0000256" key="1">
    <source>
        <dbReference type="SAM" id="Coils"/>
    </source>
</evidence>
<evidence type="ECO:0000313" key="5">
    <source>
        <dbReference type="Proteomes" id="UP000664534"/>
    </source>
</evidence>